<keyword evidence="8 10" id="KW-0630">Potassium</keyword>
<evidence type="ECO:0000256" key="2">
    <source>
        <dbReference type="ARBA" id="ARBA00022490"/>
    </source>
</evidence>
<dbReference type="GO" id="GO:0003924">
    <property type="term" value="F:GTPase activity"/>
    <property type="evidence" value="ECO:0007669"/>
    <property type="project" value="UniProtKB-UniRule"/>
</dbReference>
<dbReference type="GO" id="GO:0046872">
    <property type="term" value="F:metal ion binding"/>
    <property type="evidence" value="ECO:0007669"/>
    <property type="project" value="UniProtKB-KW"/>
</dbReference>
<evidence type="ECO:0000256" key="7">
    <source>
        <dbReference type="ARBA" id="ARBA00022842"/>
    </source>
</evidence>
<evidence type="ECO:0000313" key="14">
    <source>
        <dbReference type="Proteomes" id="UP000005753"/>
    </source>
</evidence>
<dbReference type="FunFam" id="3.40.50.300:FF:000494">
    <property type="entry name" value="tRNA modification GTPase MnmE"/>
    <property type="match status" value="1"/>
</dbReference>
<dbReference type="PANTHER" id="PTHR42714">
    <property type="entry name" value="TRNA MODIFICATION GTPASE GTPBP3"/>
    <property type="match status" value="1"/>
</dbReference>
<dbReference type="GO" id="GO:0002098">
    <property type="term" value="P:tRNA wobble uridine modification"/>
    <property type="evidence" value="ECO:0007669"/>
    <property type="project" value="TreeGrafter"/>
</dbReference>
<dbReference type="InterPro" id="IPR018948">
    <property type="entry name" value="GTP-bd_TrmE_N"/>
</dbReference>
<feature type="binding site" evidence="10">
    <location>
        <position position="233"/>
    </location>
    <ligand>
        <name>K(+)</name>
        <dbReference type="ChEBI" id="CHEBI:29103"/>
    </ligand>
</feature>
<dbReference type="NCBIfam" id="TIGR00450">
    <property type="entry name" value="mnmE_trmE_thdF"/>
    <property type="match status" value="1"/>
</dbReference>
<feature type="binding site" evidence="10">
    <location>
        <position position="25"/>
    </location>
    <ligand>
        <name>(6S)-5-formyl-5,6,7,8-tetrahydrofolate</name>
        <dbReference type="ChEBI" id="CHEBI:57457"/>
    </ligand>
</feature>
<dbReference type="InterPro" id="IPR004520">
    <property type="entry name" value="GTPase_MnmE"/>
</dbReference>
<dbReference type="PANTHER" id="PTHR42714:SF2">
    <property type="entry name" value="TRNA MODIFICATION GTPASE GTPBP3, MITOCHONDRIAL"/>
    <property type="match status" value="1"/>
</dbReference>
<feature type="binding site" evidence="10">
    <location>
        <begin position="277"/>
        <end position="280"/>
    </location>
    <ligand>
        <name>GTP</name>
        <dbReference type="ChEBI" id="CHEBI:37565"/>
    </ligand>
</feature>
<feature type="binding site" evidence="10">
    <location>
        <begin position="252"/>
        <end position="258"/>
    </location>
    <ligand>
        <name>GTP</name>
        <dbReference type="ChEBI" id="CHEBI:37565"/>
    </ligand>
</feature>
<feature type="binding site" evidence="10">
    <location>
        <position position="127"/>
    </location>
    <ligand>
        <name>(6S)-5-formyl-5,6,7,8-tetrahydrofolate</name>
        <dbReference type="ChEBI" id="CHEBI:57457"/>
    </ligand>
</feature>
<accession>I5ATX0</accession>
<feature type="binding site" evidence="10">
    <location>
        <position position="254"/>
    </location>
    <ligand>
        <name>K(+)</name>
        <dbReference type="ChEBI" id="CHEBI:29103"/>
    </ligand>
</feature>
<feature type="binding site" evidence="10">
    <location>
        <position position="460"/>
    </location>
    <ligand>
        <name>(6S)-5-formyl-5,6,7,8-tetrahydrofolate</name>
        <dbReference type="ChEBI" id="CHEBI:57457"/>
    </ligand>
</feature>
<keyword evidence="14" id="KW-1185">Reference proteome</keyword>
<keyword evidence="7 10" id="KW-0460">Magnesium</keyword>
<reference evidence="13 14" key="1">
    <citation type="submission" date="2010-08" db="EMBL/GenBank/DDBJ databases">
        <authorList>
            <consortium name="US DOE Joint Genome Institute (JGI-PGF)"/>
            <person name="Lucas S."/>
            <person name="Copeland A."/>
            <person name="Lapidus A."/>
            <person name="Cheng J.-F."/>
            <person name="Bruce D."/>
            <person name="Goodwin L."/>
            <person name="Pitluck S."/>
            <person name="Land M.L."/>
            <person name="Hauser L."/>
            <person name="Chang Y.-J."/>
            <person name="Anderson I.J."/>
            <person name="Johnson E."/>
            <person name="Mulhopadhyay B."/>
            <person name="Kyrpides N."/>
            <person name="Woyke T.J."/>
        </authorList>
    </citation>
    <scope>NUCLEOTIDE SEQUENCE [LARGE SCALE GENOMIC DNA]</scope>
    <source>
        <strain evidence="13 14">6</strain>
    </source>
</reference>
<evidence type="ECO:0000256" key="9">
    <source>
        <dbReference type="ARBA" id="ARBA00023134"/>
    </source>
</evidence>
<keyword evidence="9 10" id="KW-0342">GTP-binding</keyword>
<comment type="caution">
    <text evidence="10">Lacks conserved residue(s) required for the propagation of feature annotation.</text>
</comment>
<dbReference type="EC" id="3.6.-.-" evidence="10"/>
<dbReference type="GO" id="GO:0005829">
    <property type="term" value="C:cytosol"/>
    <property type="evidence" value="ECO:0007669"/>
    <property type="project" value="TreeGrafter"/>
</dbReference>
<comment type="subunit">
    <text evidence="10">Homodimer. Heterotetramer of two MnmE and two MnmG subunits.</text>
</comment>
<feature type="binding site" evidence="10">
    <location>
        <position position="257"/>
    </location>
    <ligand>
        <name>K(+)</name>
        <dbReference type="ChEBI" id="CHEBI:29103"/>
    </ligand>
</feature>
<dbReference type="InterPro" id="IPR027417">
    <property type="entry name" value="P-loop_NTPase"/>
</dbReference>
<evidence type="ECO:0000256" key="8">
    <source>
        <dbReference type="ARBA" id="ARBA00022958"/>
    </source>
</evidence>
<dbReference type="GO" id="GO:0030488">
    <property type="term" value="P:tRNA methylation"/>
    <property type="evidence" value="ECO:0007669"/>
    <property type="project" value="TreeGrafter"/>
</dbReference>
<dbReference type="PROSITE" id="PS51709">
    <property type="entry name" value="G_TRME"/>
    <property type="match status" value="1"/>
</dbReference>
<dbReference type="Gene3D" id="3.40.50.300">
    <property type="entry name" value="P-loop containing nucleotide triphosphate hydrolases"/>
    <property type="match status" value="1"/>
</dbReference>
<dbReference type="eggNOG" id="COG0486">
    <property type="taxonomic scope" value="Bacteria"/>
</dbReference>
<evidence type="ECO:0000256" key="5">
    <source>
        <dbReference type="ARBA" id="ARBA00022741"/>
    </source>
</evidence>
<feature type="domain" description="TrmE-type G" evidence="12">
    <location>
        <begin position="223"/>
        <end position="381"/>
    </location>
</feature>
<dbReference type="CDD" id="cd14858">
    <property type="entry name" value="TrmE_N"/>
    <property type="match status" value="1"/>
</dbReference>
<proteinExistence type="inferred from homology"/>
<comment type="cofactor">
    <cofactor evidence="10">
        <name>K(+)</name>
        <dbReference type="ChEBI" id="CHEBI:29103"/>
    </cofactor>
    <text evidence="10">Binds 1 potassium ion per subunit.</text>
</comment>
<reference evidence="13 14" key="2">
    <citation type="submission" date="2012-02" db="EMBL/GenBank/DDBJ databases">
        <title>Improved High-Quality Draft sequence of Eubacterium cellulosolvens 6.</title>
        <authorList>
            <consortium name="US DOE Joint Genome Institute"/>
            <person name="Lucas S."/>
            <person name="Han J."/>
            <person name="Lapidus A."/>
            <person name="Cheng J.-F."/>
            <person name="Goodwin L."/>
            <person name="Pitluck S."/>
            <person name="Peters L."/>
            <person name="Mikhailova N."/>
            <person name="Gu W."/>
            <person name="Detter J.C."/>
            <person name="Han C."/>
            <person name="Tapia R."/>
            <person name="Land M."/>
            <person name="Hauser L."/>
            <person name="Kyrpides N."/>
            <person name="Ivanova N."/>
            <person name="Pagani I."/>
            <person name="Johnson E."/>
            <person name="Mukhopadhyay B."/>
            <person name="Anderson I."/>
            <person name="Woyke T."/>
        </authorList>
    </citation>
    <scope>NUCLEOTIDE SEQUENCE [LARGE SCALE GENOMIC DNA]</scope>
    <source>
        <strain evidence="13 14">6</strain>
    </source>
</reference>
<dbReference type="Proteomes" id="UP000005753">
    <property type="component" value="Chromosome"/>
</dbReference>
<organism evidence="13 14">
    <name type="scientific">Eubacterium cellulosolvens (strain ATCC 43171 / JCM 9499 / 6)</name>
    <name type="common">Cillobacterium cellulosolvens</name>
    <dbReference type="NCBI Taxonomy" id="633697"/>
    <lineage>
        <taxon>Bacteria</taxon>
        <taxon>Bacillati</taxon>
        <taxon>Bacillota</taxon>
        <taxon>Clostridia</taxon>
        <taxon>Eubacteriales</taxon>
        <taxon>Eubacteriaceae</taxon>
        <taxon>Eubacterium</taxon>
    </lineage>
</organism>
<dbReference type="GO" id="GO:0042802">
    <property type="term" value="F:identical protein binding"/>
    <property type="evidence" value="ECO:0007669"/>
    <property type="project" value="UniProtKB-ARBA"/>
</dbReference>
<dbReference type="SUPFAM" id="SSF116878">
    <property type="entry name" value="TrmE connector domain"/>
    <property type="match status" value="1"/>
</dbReference>
<dbReference type="NCBIfam" id="TIGR00231">
    <property type="entry name" value="small_GTP"/>
    <property type="match status" value="1"/>
</dbReference>
<dbReference type="InterPro" id="IPR006073">
    <property type="entry name" value="GTP-bd"/>
</dbReference>
<dbReference type="InterPro" id="IPR027266">
    <property type="entry name" value="TrmE/GcvT-like"/>
</dbReference>
<dbReference type="Pfam" id="PF12631">
    <property type="entry name" value="MnmE_helical"/>
    <property type="match status" value="1"/>
</dbReference>
<feature type="binding site" evidence="10">
    <location>
        <position position="88"/>
    </location>
    <ligand>
        <name>(6S)-5-formyl-5,6,7,8-tetrahydrofolate</name>
        <dbReference type="ChEBI" id="CHEBI:57457"/>
    </ligand>
</feature>
<dbReference type="Pfam" id="PF01926">
    <property type="entry name" value="MMR_HSR1"/>
    <property type="match status" value="1"/>
</dbReference>
<comment type="function">
    <text evidence="10">Exhibits a very high intrinsic GTPase hydrolysis rate. Involved in the addition of a carboxymethylaminomethyl (cmnm) group at the wobble position (U34) of certain tRNAs, forming tRNA-cmnm(5)s(2)U34.</text>
</comment>
<name>I5ATX0_EUBC6</name>
<sequence>MSDIYSDTIVAISTAMAPSGIGIVRLSGPDAIKIADRVYVNPKGKKLSGQNGYTIHYGNVCENGEVIDETLAMLMRAPHSYTGEDTVEFDCHGGVLATKRILEAIVHAGARPAEPGEFSRRAFLNGRIDLTQAEAVMDIIAAKNDHALRSAQHQLKGSVSGKISDIRQKLLHETAHIEAALDDPEHMSLDGYVEDMRQVIMAQRKALERLLESADSGKFMTEGIKTVIVGKPNAGKSSLLNLLIGEEKAIVTDIAGTTRDILEEQINIKGITLRLLDTAGIRDASDVIEKIGVERAKEQVKDADLVLYVVDGSVALDDNDFEIMKLIKDRKFVVILNKNDLSTIVTSEELEQATGTPVISMSAKHSEGIDELEDQIEKMFFHGGISFNDEIYITNVRHKTCIEEAIRSLGLVLQSMDDDMPEDFWSIDLMGACDSLGQITGETTSEDLVNEIFSSFCMGK</sequence>
<dbReference type="InterPro" id="IPR027368">
    <property type="entry name" value="MnmE_dom2"/>
</dbReference>
<dbReference type="GO" id="GO:0005525">
    <property type="term" value="F:GTP binding"/>
    <property type="evidence" value="ECO:0007669"/>
    <property type="project" value="UniProtKB-UniRule"/>
</dbReference>
<dbReference type="CDD" id="cd04164">
    <property type="entry name" value="trmE"/>
    <property type="match status" value="1"/>
</dbReference>
<evidence type="ECO:0000259" key="12">
    <source>
        <dbReference type="PROSITE" id="PS51709"/>
    </source>
</evidence>
<dbReference type="STRING" id="633697.EubceDRAFT1_1445"/>
<evidence type="ECO:0000256" key="1">
    <source>
        <dbReference type="ARBA" id="ARBA00011043"/>
    </source>
</evidence>
<dbReference type="InterPro" id="IPR005225">
    <property type="entry name" value="Small_GTP-bd"/>
</dbReference>
<dbReference type="Gene3D" id="3.30.1360.120">
    <property type="entry name" value="Probable tRNA modification gtpase trme, domain 1"/>
    <property type="match status" value="1"/>
</dbReference>
<dbReference type="Gene3D" id="1.20.120.430">
    <property type="entry name" value="tRNA modification GTPase MnmE domain 2"/>
    <property type="match status" value="1"/>
</dbReference>
<evidence type="ECO:0000256" key="10">
    <source>
        <dbReference type="HAMAP-Rule" id="MF_00379"/>
    </source>
</evidence>
<dbReference type="PRINTS" id="PR00449">
    <property type="entry name" value="RASTRNSFRMNG"/>
</dbReference>
<dbReference type="HOGENOM" id="CLU_019624_4_1_9"/>
<feature type="binding site" evidence="10">
    <location>
        <position position="258"/>
    </location>
    <ligand>
        <name>Mg(2+)</name>
        <dbReference type="ChEBI" id="CHEBI:18420"/>
    </ligand>
</feature>
<evidence type="ECO:0000256" key="11">
    <source>
        <dbReference type="RuleBase" id="RU003313"/>
    </source>
</evidence>
<evidence type="ECO:0000256" key="6">
    <source>
        <dbReference type="ARBA" id="ARBA00022801"/>
    </source>
</evidence>
<dbReference type="HAMAP" id="MF_00379">
    <property type="entry name" value="GTPase_MnmE"/>
    <property type="match status" value="1"/>
</dbReference>
<keyword evidence="5 10" id="KW-0547">Nucleotide-binding</keyword>
<comment type="similarity">
    <text evidence="1 10 11">Belongs to the TRAFAC class TrmE-Era-EngA-EngB-Septin-like GTPase superfamily. TrmE GTPase family.</text>
</comment>
<protein>
    <recommendedName>
        <fullName evidence="10">tRNA modification GTPase MnmE</fullName>
        <ecNumber evidence="10">3.6.-.-</ecNumber>
    </recommendedName>
</protein>
<dbReference type="InterPro" id="IPR031168">
    <property type="entry name" value="G_TrmE"/>
</dbReference>
<feature type="binding site" evidence="10">
    <location>
        <begin position="233"/>
        <end position="238"/>
    </location>
    <ligand>
        <name>GTP</name>
        <dbReference type="ChEBI" id="CHEBI:37565"/>
    </ligand>
</feature>
<feature type="binding site" evidence="10">
    <location>
        <position position="252"/>
    </location>
    <ligand>
        <name>K(+)</name>
        <dbReference type="ChEBI" id="CHEBI:29103"/>
    </ligand>
</feature>
<evidence type="ECO:0000256" key="4">
    <source>
        <dbReference type="ARBA" id="ARBA00022723"/>
    </source>
</evidence>
<keyword evidence="3 10" id="KW-0819">tRNA processing</keyword>
<dbReference type="FunFam" id="3.30.1360.120:FF:000003">
    <property type="entry name" value="tRNA modification GTPase MnmE"/>
    <property type="match status" value="1"/>
</dbReference>
<evidence type="ECO:0000313" key="13">
    <source>
        <dbReference type="EMBL" id="EIM57243.1"/>
    </source>
</evidence>
<dbReference type="NCBIfam" id="NF003661">
    <property type="entry name" value="PRK05291.1-3"/>
    <property type="match status" value="1"/>
</dbReference>
<evidence type="ECO:0000256" key="3">
    <source>
        <dbReference type="ARBA" id="ARBA00022694"/>
    </source>
</evidence>
<dbReference type="Pfam" id="PF10396">
    <property type="entry name" value="TrmE_N"/>
    <property type="match status" value="1"/>
</dbReference>
<dbReference type="AlphaFoldDB" id="I5ATX0"/>
<keyword evidence="6 10" id="KW-0378">Hydrolase</keyword>
<dbReference type="InterPro" id="IPR025867">
    <property type="entry name" value="MnmE_helical"/>
</dbReference>
<keyword evidence="2 10" id="KW-0963">Cytoplasm</keyword>
<feature type="binding site" evidence="10">
    <location>
        <position position="237"/>
    </location>
    <ligand>
        <name>Mg(2+)</name>
        <dbReference type="ChEBI" id="CHEBI:18420"/>
    </ligand>
</feature>
<dbReference type="SUPFAM" id="SSF52540">
    <property type="entry name" value="P-loop containing nucleoside triphosphate hydrolases"/>
    <property type="match status" value="1"/>
</dbReference>
<dbReference type="EMBL" id="CM001487">
    <property type="protein sequence ID" value="EIM57243.1"/>
    <property type="molecule type" value="Genomic_DNA"/>
</dbReference>
<comment type="subcellular location">
    <subcellularLocation>
        <location evidence="10">Cytoplasm</location>
    </subcellularLocation>
</comment>
<keyword evidence="4 10" id="KW-0479">Metal-binding</keyword>
<gene>
    <name evidence="10" type="primary">mnmE</name>
    <name evidence="10" type="synonym">trmE</name>
    <name evidence="13" type="ORF">EubceDRAFT1_1445</name>
</gene>